<dbReference type="GO" id="GO:0019878">
    <property type="term" value="P:lysine biosynthetic process via aminoadipic acid"/>
    <property type="evidence" value="ECO:0007669"/>
    <property type="project" value="TreeGrafter"/>
</dbReference>
<dbReference type="RefSeq" id="WP_002161836.1">
    <property type="nucleotide sequence ID" value="NZ_JH792115.1"/>
</dbReference>
<evidence type="ECO:0000313" key="6">
    <source>
        <dbReference type="Proteomes" id="UP000006997"/>
    </source>
</evidence>
<organism evidence="5 6">
    <name type="scientific">Bacillus cereus MC67</name>
    <dbReference type="NCBI Taxonomy" id="1053219"/>
    <lineage>
        <taxon>Bacteria</taxon>
        <taxon>Bacillati</taxon>
        <taxon>Bacillota</taxon>
        <taxon>Bacilli</taxon>
        <taxon>Bacillales</taxon>
        <taxon>Bacillaceae</taxon>
        <taxon>Bacillus</taxon>
        <taxon>Bacillus cereus group</taxon>
    </lineage>
</organism>
<evidence type="ECO:0000259" key="4">
    <source>
        <dbReference type="Pfam" id="PF22624"/>
    </source>
</evidence>
<dbReference type="InterPro" id="IPR055066">
    <property type="entry name" value="AASDHPPT_N"/>
</dbReference>
<dbReference type="GO" id="GO:0005829">
    <property type="term" value="C:cytosol"/>
    <property type="evidence" value="ECO:0007669"/>
    <property type="project" value="TreeGrafter"/>
</dbReference>
<evidence type="ECO:0000256" key="1">
    <source>
        <dbReference type="ARBA" id="ARBA00010990"/>
    </source>
</evidence>
<feature type="domain" description="4'-phosphopantetheinyl transferase" evidence="3">
    <location>
        <begin position="109"/>
        <end position="209"/>
    </location>
</feature>
<dbReference type="PANTHER" id="PTHR12215">
    <property type="entry name" value="PHOSPHOPANTETHEINE TRANSFERASE"/>
    <property type="match status" value="1"/>
</dbReference>
<dbReference type="PATRIC" id="fig|1053219.3.peg.5253"/>
<protein>
    <submittedName>
        <fullName evidence="5">Phosphopantetheine-protein transferase domain protein</fullName>
    </submittedName>
</protein>
<dbReference type="GO" id="GO:0008897">
    <property type="term" value="F:holo-[acyl-carrier-protein] synthase activity"/>
    <property type="evidence" value="ECO:0007669"/>
    <property type="project" value="InterPro"/>
</dbReference>
<proteinExistence type="inferred from homology"/>
<dbReference type="AlphaFoldDB" id="J8EZU3"/>
<dbReference type="PANTHER" id="PTHR12215:SF10">
    <property type="entry name" value="L-AMINOADIPATE-SEMIALDEHYDE DEHYDROGENASE-PHOSPHOPANTETHEINYL TRANSFERASE"/>
    <property type="match status" value="1"/>
</dbReference>
<comment type="caution">
    <text evidence="5">The sequence shown here is derived from an EMBL/GenBank/DDBJ whole genome shotgun (WGS) entry which is preliminary data.</text>
</comment>
<dbReference type="GO" id="GO:0000287">
    <property type="term" value="F:magnesium ion binding"/>
    <property type="evidence" value="ECO:0007669"/>
    <property type="project" value="InterPro"/>
</dbReference>
<keyword evidence="2 5" id="KW-0808">Transferase</keyword>
<accession>J8EZU3</accession>
<name>J8EZU3_BACCE</name>
<dbReference type="SUPFAM" id="SSF56214">
    <property type="entry name" value="4'-phosphopantetheinyl transferase"/>
    <property type="match status" value="2"/>
</dbReference>
<dbReference type="InterPro" id="IPR008278">
    <property type="entry name" value="4-PPantetheinyl_Trfase_dom"/>
</dbReference>
<dbReference type="Pfam" id="PF22624">
    <property type="entry name" value="AASDHPPT_N"/>
    <property type="match status" value="1"/>
</dbReference>
<evidence type="ECO:0000259" key="3">
    <source>
        <dbReference type="Pfam" id="PF01648"/>
    </source>
</evidence>
<reference evidence="5 6" key="1">
    <citation type="submission" date="2012-04" db="EMBL/GenBank/DDBJ databases">
        <title>The Genome Sequence of Bacillus cereus MC67.</title>
        <authorList>
            <consortium name="The Broad Institute Genome Sequencing Platform"/>
            <consortium name="The Broad Institute Genome Sequencing Center for Infectious Disease"/>
            <person name="Feldgarden M."/>
            <person name="Van der Auwera G.A."/>
            <person name="Mahillon J."/>
            <person name="Duprez V."/>
            <person name="Timmery S."/>
            <person name="Mattelet C."/>
            <person name="Dierick K."/>
            <person name="Sun M."/>
            <person name="Yu Z."/>
            <person name="Zhu L."/>
            <person name="Hu X."/>
            <person name="Shank E.B."/>
            <person name="Swiecicka I."/>
            <person name="Hansen B.M."/>
            <person name="Andrup L."/>
            <person name="Young S.K."/>
            <person name="Zeng Q."/>
            <person name="Gargeya S."/>
            <person name="Fitzgerald M."/>
            <person name="Haas B."/>
            <person name="Abouelleil A."/>
            <person name="Alvarado L."/>
            <person name="Arachchi H.M."/>
            <person name="Berlin A."/>
            <person name="Chapman S.B."/>
            <person name="Goldberg J."/>
            <person name="Griggs A."/>
            <person name="Gujja S."/>
            <person name="Hansen M."/>
            <person name="Howarth C."/>
            <person name="Imamovic A."/>
            <person name="Larimer J."/>
            <person name="McCowen C."/>
            <person name="Montmayeur A."/>
            <person name="Murphy C."/>
            <person name="Neiman D."/>
            <person name="Pearson M."/>
            <person name="Priest M."/>
            <person name="Roberts A."/>
            <person name="Saif S."/>
            <person name="Shea T."/>
            <person name="Sisk P."/>
            <person name="Sykes S."/>
            <person name="Wortman J."/>
            <person name="Nusbaum C."/>
            <person name="Birren B."/>
        </authorList>
    </citation>
    <scope>NUCLEOTIDE SEQUENCE [LARGE SCALE GENOMIC DNA]</scope>
    <source>
        <strain evidence="5 6">MC67</strain>
    </source>
</reference>
<evidence type="ECO:0000256" key="2">
    <source>
        <dbReference type="ARBA" id="ARBA00022679"/>
    </source>
</evidence>
<sequence length="253" mass="29407">MKHIEHKNSMRIYVVELSPITEKKLSELYMLISEERRLAVRKLLNKKDKIRSVIGELLVRMVMHFAYRKKNIIFARTREGKPYVDGEPLIHFNVSHAGDYILCAFASHPVGVDVEEVKEIAYEDIVQHCFTKQERQYIFQPIPSPLHRFYEIWTLKESYVKCVGKGLSIPLDSFSCVKGDSIKVFGKDVHEKYTCQQISIHPNYKVAVCSTQKSEKNIIIRTTQEEIISYFQDILDISLVFTLTNTLMDESLS</sequence>
<dbReference type="Proteomes" id="UP000006997">
    <property type="component" value="Unassembled WGS sequence"/>
</dbReference>
<dbReference type="InterPro" id="IPR037143">
    <property type="entry name" value="4-PPantetheinyl_Trfase_dom_sf"/>
</dbReference>
<evidence type="ECO:0000313" key="5">
    <source>
        <dbReference type="EMBL" id="EJQ93985.1"/>
    </source>
</evidence>
<dbReference type="EMBL" id="AHEN01000048">
    <property type="protein sequence ID" value="EJQ93985.1"/>
    <property type="molecule type" value="Genomic_DNA"/>
</dbReference>
<gene>
    <name evidence="5" type="ORF">II3_05135</name>
</gene>
<feature type="domain" description="4'-phosphopantetheinyl transferase N-terminal" evidence="4">
    <location>
        <begin position="22"/>
        <end position="104"/>
    </location>
</feature>
<dbReference type="InterPro" id="IPR050559">
    <property type="entry name" value="P-Pant_transferase_sf"/>
</dbReference>
<dbReference type="Gene3D" id="3.90.470.20">
    <property type="entry name" value="4'-phosphopantetheinyl transferase domain"/>
    <property type="match status" value="2"/>
</dbReference>
<comment type="similarity">
    <text evidence="1">Belongs to the P-Pant transferase superfamily. Gsp/Sfp/HetI/AcpT family.</text>
</comment>
<dbReference type="Pfam" id="PF01648">
    <property type="entry name" value="ACPS"/>
    <property type="match status" value="1"/>
</dbReference>
<dbReference type="HOGENOM" id="CLU_057011_6_2_9"/>